<dbReference type="PROSITE" id="PS00211">
    <property type="entry name" value="ABC_TRANSPORTER_1"/>
    <property type="match status" value="2"/>
</dbReference>
<dbReference type="HOGENOM" id="CLU_000604_36_0_9"/>
<reference evidence="6 7" key="1">
    <citation type="journal article" date="2009" name="Genome Biol.">
        <title>Comparative genome and phenotypic analysis of Clostridium difficile 027 strains provides insight into the evolution of a hypervirulent bacterium.</title>
        <authorList>
            <person name="Stabler R.A."/>
            <person name="He M."/>
            <person name="Dawson L."/>
            <person name="Martin M."/>
            <person name="Valiente E."/>
            <person name="Corton C."/>
            <person name="Lawley T.D."/>
            <person name="Sebaihia M."/>
            <person name="Quail M.A."/>
            <person name="Rose G."/>
            <person name="Gerding D.N."/>
            <person name="Gibert M."/>
            <person name="Popoff M.R."/>
            <person name="Parkhill J."/>
            <person name="Dougan G."/>
            <person name="Wren B.W."/>
        </authorList>
    </citation>
    <scope>NUCLEOTIDE SEQUENCE [LARGE SCALE GENOMIC DNA]</scope>
    <source>
        <strain evidence="6 7">CD196</strain>
    </source>
</reference>
<dbReference type="CDD" id="cd03221">
    <property type="entry name" value="ABCF_EF-3"/>
    <property type="match status" value="2"/>
</dbReference>
<dbReference type="InterPro" id="IPR003593">
    <property type="entry name" value="AAA+_ATPase"/>
</dbReference>
<evidence type="ECO:0000313" key="6">
    <source>
        <dbReference type="EMBL" id="CBA64663.1"/>
    </source>
</evidence>
<sequence length="589" mass="67841">MALFAMLKLRRVDYSLYVYLLCLFIESLLIFKCVKEGFFMLLVKVENLKKYYADKLILDIDKLEILENDKIGLVGSNGQGKTTLLKAILGEIEIDEGYTYLTESYSYISQSENNIETCSHSKEKSLLNAPDKFEEYLSGGEKVKLKIADALSNKKNIIIADEPTSNLDKKSIGLLEDMFKRHEGALLLISHDRRFLDELCTTILELEDGKLKAYKGNYTDYLMQKDEEVKRADFEYQEYVKEKKRLEKALLYKKALSDGIRKTPKRMGNSEARLHKMGGQTNKKKLDSNVKAIKSRIDKLEVKNKPKVSKEMNIKIQDGMEIISKNLLEVKDMTLKLENKLLLDNVSFKIKRGKKIALLGDNGCGKSTLIKEILADKNDNIKINNKVKVGCFDQNQSLLDEEKSVLYNTKVNSSFDESFIRINLSLFGFKGDDVYKKVKVLSGGEKVKIALCKIILEDNNFLVFDEPTNYLDIKSMEALEKALINTDKTMLIVSHDRVFVSHICNYIIEIKDAKIREFDCNYDEYIISRNKKTPSRDKQIKKENLLVLENRLTTVISMLSIEKDNLKKELYESEYNELLKQITKLKNSF</sequence>
<evidence type="ECO:0000259" key="5">
    <source>
        <dbReference type="PROSITE" id="PS50893"/>
    </source>
</evidence>
<evidence type="ECO:0000256" key="2">
    <source>
        <dbReference type="ARBA" id="ARBA00022840"/>
    </source>
</evidence>
<dbReference type="EMBL" id="FN538970">
    <property type="protein sequence ID" value="CBA64663.1"/>
    <property type="molecule type" value="Genomic_DNA"/>
</dbReference>
<dbReference type="GO" id="GO:0005524">
    <property type="term" value="F:ATP binding"/>
    <property type="evidence" value="ECO:0007669"/>
    <property type="project" value="UniProtKB-KW"/>
</dbReference>
<proteinExistence type="predicted"/>
<evidence type="ECO:0000256" key="1">
    <source>
        <dbReference type="ARBA" id="ARBA00022741"/>
    </source>
</evidence>
<dbReference type="PROSITE" id="PS50893">
    <property type="entry name" value="ABC_TRANSPORTER_2"/>
    <property type="match status" value="2"/>
</dbReference>
<dbReference type="SUPFAM" id="SSF52540">
    <property type="entry name" value="P-loop containing nucleoside triphosphate hydrolases"/>
    <property type="match status" value="1"/>
</dbReference>
<feature type="domain" description="ABC transporter" evidence="5">
    <location>
        <begin position="328"/>
        <end position="537"/>
    </location>
</feature>
<dbReference type="SMART" id="SM00382">
    <property type="entry name" value="AAA"/>
    <property type="match status" value="2"/>
</dbReference>
<dbReference type="InterPro" id="IPR017871">
    <property type="entry name" value="ABC_transporter-like_CS"/>
</dbReference>
<evidence type="ECO:0000256" key="4">
    <source>
        <dbReference type="SAM" id="Phobius"/>
    </source>
</evidence>
<dbReference type="Pfam" id="PF00005">
    <property type="entry name" value="ABC_tran"/>
    <property type="match status" value="3"/>
</dbReference>
<dbReference type="InterPro" id="IPR051309">
    <property type="entry name" value="ABCF_ATPase"/>
</dbReference>
<keyword evidence="3" id="KW-0175">Coiled coil</keyword>
<feature type="transmembrane region" description="Helical" evidence="4">
    <location>
        <begin position="12"/>
        <end position="31"/>
    </location>
</feature>
<keyword evidence="1" id="KW-0547">Nucleotide-binding</keyword>
<organism evidence="6 7">
    <name type="scientific">Clostridioides difficile (strain CD196)</name>
    <name type="common">Peptoclostridium difficile</name>
    <dbReference type="NCBI Taxonomy" id="645462"/>
    <lineage>
        <taxon>Bacteria</taxon>
        <taxon>Bacillati</taxon>
        <taxon>Bacillota</taxon>
        <taxon>Clostridia</taxon>
        <taxon>Peptostreptococcales</taxon>
        <taxon>Peptostreptococcaceae</taxon>
        <taxon>Clostridioides</taxon>
    </lineage>
</organism>
<dbReference type="NCBIfam" id="NF000355">
    <property type="entry name" value="ribo_prot_ABC_F"/>
    <property type="match status" value="1"/>
</dbReference>
<dbReference type="AlphaFoldDB" id="A0A0H3NE33"/>
<dbReference type="PANTHER" id="PTHR42855">
    <property type="entry name" value="ABC TRANSPORTER ATP-BINDING SUBUNIT"/>
    <property type="match status" value="1"/>
</dbReference>
<feature type="domain" description="ABC transporter" evidence="5">
    <location>
        <begin position="43"/>
        <end position="233"/>
    </location>
</feature>
<keyword evidence="2" id="KW-0067">ATP-binding</keyword>
<evidence type="ECO:0000313" key="7">
    <source>
        <dbReference type="Proteomes" id="UP000002068"/>
    </source>
</evidence>
<dbReference type="InterPro" id="IPR027417">
    <property type="entry name" value="P-loop_NTPase"/>
</dbReference>
<gene>
    <name evidence="6" type="ordered locus">CD196_2433</name>
</gene>
<dbReference type="InterPro" id="IPR003439">
    <property type="entry name" value="ABC_transporter-like_ATP-bd"/>
</dbReference>
<dbReference type="Proteomes" id="UP000002068">
    <property type="component" value="Chromosome"/>
</dbReference>
<feature type="coiled-coil region" evidence="3">
    <location>
        <begin position="561"/>
        <end position="588"/>
    </location>
</feature>
<keyword evidence="4" id="KW-0472">Membrane</keyword>
<protein>
    <submittedName>
        <fullName evidence="6">Antibiotic resistance ABC transporter,ATP-binding protein</fullName>
    </submittedName>
</protein>
<dbReference type="KEGG" id="cdc:CD196_2433"/>
<dbReference type="NCBIfam" id="NF043038">
    <property type="entry name" value="ABCF_CplR"/>
    <property type="match status" value="1"/>
</dbReference>
<evidence type="ECO:0000256" key="3">
    <source>
        <dbReference type="SAM" id="Coils"/>
    </source>
</evidence>
<dbReference type="PANTHER" id="PTHR42855:SF2">
    <property type="entry name" value="DRUG RESISTANCE ABC TRANSPORTER,ATP-BINDING PROTEIN"/>
    <property type="match status" value="1"/>
</dbReference>
<dbReference type="GO" id="GO:0016887">
    <property type="term" value="F:ATP hydrolysis activity"/>
    <property type="evidence" value="ECO:0007669"/>
    <property type="project" value="InterPro"/>
</dbReference>
<dbReference type="Gene3D" id="3.40.50.300">
    <property type="entry name" value="P-loop containing nucleotide triphosphate hydrolases"/>
    <property type="match status" value="3"/>
</dbReference>
<name>A0A0H3NE33_CLODC</name>
<keyword evidence="4" id="KW-0812">Transmembrane</keyword>
<accession>A0A0H3NE33</accession>
<keyword evidence="4" id="KW-1133">Transmembrane helix</keyword>